<proteinExistence type="predicted"/>
<evidence type="ECO:0000313" key="3">
    <source>
        <dbReference type="Proteomes" id="UP000616885"/>
    </source>
</evidence>
<evidence type="ECO:0000313" key="2">
    <source>
        <dbReference type="EMBL" id="KAF9749385.1"/>
    </source>
</evidence>
<sequence>MGRFGAAKVHKGKSMMASMEDLYIWLMQVSNGRAGREGTRPHGTPGHWLKWRSATVMECRVCLHAADSAVPSIRPVFRGGACNSAETAASGARSSPEKQPPADSFSAQETARAGVMDGSHHHTALAASSARLFHLGCVSQSMAVSNHCCSRNSPCFPASSSPLVSYLVLTDVTLTSSQEGAVFDS</sequence>
<dbReference type="EMBL" id="JADCTT010000008">
    <property type="protein sequence ID" value="KAF9749385.1"/>
    <property type="molecule type" value="Genomic_DNA"/>
</dbReference>
<organism evidence="2 3">
    <name type="scientific">Bionectria ochroleuca</name>
    <name type="common">Gliocladium roseum</name>
    <dbReference type="NCBI Taxonomy" id="29856"/>
    <lineage>
        <taxon>Eukaryota</taxon>
        <taxon>Fungi</taxon>
        <taxon>Dikarya</taxon>
        <taxon>Ascomycota</taxon>
        <taxon>Pezizomycotina</taxon>
        <taxon>Sordariomycetes</taxon>
        <taxon>Hypocreomycetidae</taxon>
        <taxon>Hypocreales</taxon>
        <taxon>Bionectriaceae</taxon>
        <taxon>Clonostachys</taxon>
    </lineage>
</organism>
<gene>
    <name evidence="2" type="ORF">IM811_017180</name>
</gene>
<reference evidence="2" key="1">
    <citation type="submission" date="2020-10" db="EMBL/GenBank/DDBJ databases">
        <title>High-Quality Genome Resource of Clonostachys rosea strain S41 by Oxford Nanopore Long-Read Sequencing.</title>
        <authorList>
            <person name="Wang H."/>
        </authorList>
    </citation>
    <scope>NUCLEOTIDE SEQUENCE</scope>
    <source>
        <strain evidence="2">S41</strain>
    </source>
</reference>
<accession>A0A8H7KEI2</accession>
<dbReference type="Proteomes" id="UP000616885">
    <property type="component" value="Unassembled WGS sequence"/>
</dbReference>
<dbReference type="AlphaFoldDB" id="A0A8H7KEI2"/>
<feature type="region of interest" description="Disordered" evidence="1">
    <location>
        <begin position="87"/>
        <end position="119"/>
    </location>
</feature>
<comment type="caution">
    <text evidence="2">The sequence shown here is derived from an EMBL/GenBank/DDBJ whole genome shotgun (WGS) entry which is preliminary data.</text>
</comment>
<name>A0A8H7KEI2_BIOOC</name>
<protein>
    <submittedName>
        <fullName evidence="2">Uncharacterized protein</fullName>
    </submittedName>
</protein>
<evidence type="ECO:0000256" key="1">
    <source>
        <dbReference type="SAM" id="MobiDB-lite"/>
    </source>
</evidence>